<name>A0A2I2G1G8_9EURO</name>
<feature type="compositionally biased region" description="Basic residues" evidence="1">
    <location>
        <begin position="40"/>
        <end position="50"/>
    </location>
</feature>
<sequence length="190" mass="20881">MAVDAVGRGDASVVPLDFPLEGDIPVSHSKSPPGLLEHATRRRLAKRAVPKRPNPLERGEKKEKGKKEKRIRLVFEDRRAQANDEDREGGMQAARPTAVLAWPAFSARRIGLHGLCYLYRPFDAVSAAQMLNSRGGLGFVASHRPSFDPVVGSGHPSPARRSLLLLAAIYIILSLCPVSQSHFHRRPICL</sequence>
<reference evidence="2 3" key="1">
    <citation type="submission" date="2016-12" db="EMBL/GenBank/DDBJ databases">
        <title>The genomes of Aspergillus section Nigri reveals drivers in fungal speciation.</title>
        <authorList>
            <consortium name="DOE Joint Genome Institute"/>
            <person name="Vesth T.C."/>
            <person name="Nybo J."/>
            <person name="Theobald S."/>
            <person name="Brandl J."/>
            <person name="Frisvad J.C."/>
            <person name="Nielsen K.F."/>
            <person name="Lyhne E.K."/>
            <person name="Kogle M.E."/>
            <person name="Kuo A."/>
            <person name="Riley R."/>
            <person name="Clum A."/>
            <person name="Nolan M."/>
            <person name="Lipzen A."/>
            <person name="Salamov A."/>
            <person name="Henrissat B."/>
            <person name="Wiebenga A."/>
            <person name="De Vries R.P."/>
            <person name="Grigoriev I.V."/>
            <person name="Mortensen U.H."/>
            <person name="Andersen M.R."/>
            <person name="Baker S.E."/>
        </authorList>
    </citation>
    <scope>NUCLEOTIDE SEQUENCE [LARGE SCALE GENOMIC DNA]</scope>
    <source>
        <strain evidence="2 3">IBT 23096</strain>
    </source>
</reference>
<dbReference type="GeneID" id="36550556"/>
<dbReference type="AlphaFoldDB" id="A0A2I2G1G8"/>
<dbReference type="VEuPathDB" id="FungiDB:P170DRAFT_219853"/>
<dbReference type="Proteomes" id="UP000234275">
    <property type="component" value="Unassembled WGS sequence"/>
</dbReference>
<organism evidence="2 3">
    <name type="scientific">Aspergillus steynii IBT 23096</name>
    <dbReference type="NCBI Taxonomy" id="1392250"/>
    <lineage>
        <taxon>Eukaryota</taxon>
        <taxon>Fungi</taxon>
        <taxon>Dikarya</taxon>
        <taxon>Ascomycota</taxon>
        <taxon>Pezizomycotina</taxon>
        <taxon>Eurotiomycetes</taxon>
        <taxon>Eurotiomycetidae</taxon>
        <taxon>Eurotiales</taxon>
        <taxon>Aspergillaceae</taxon>
        <taxon>Aspergillus</taxon>
        <taxon>Aspergillus subgen. Circumdati</taxon>
    </lineage>
</organism>
<feature type="region of interest" description="Disordered" evidence="1">
    <location>
        <begin position="21"/>
        <end position="70"/>
    </location>
</feature>
<dbReference type="RefSeq" id="XP_024702020.1">
    <property type="nucleotide sequence ID" value="XM_024842857.1"/>
</dbReference>
<comment type="caution">
    <text evidence="2">The sequence shown here is derived from an EMBL/GenBank/DDBJ whole genome shotgun (WGS) entry which is preliminary data.</text>
</comment>
<feature type="compositionally biased region" description="Basic and acidic residues" evidence="1">
    <location>
        <begin position="54"/>
        <end position="70"/>
    </location>
</feature>
<gene>
    <name evidence="2" type="ORF">P170DRAFT_219853</name>
</gene>
<evidence type="ECO:0000313" key="3">
    <source>
        <dbReference type="Proteomes" id="UP000234275"/>
    </source>
</evidence>
<evidence type="ECO:0000313" key="2">
    <source>
        <dbReference type="EMBL" id="PLB46718.1"/>
    </source>
</evidence>
<accession>A0A2I2G1G8</accession>
<keyword evidence="3" id="KW-1185">Reference proteome</keyword>
<proteinExistence type="predicted"/>
<protein>
    <submittedName>
        <fullName evidence="2">Uncharacterized protein</fullName>
    </submittedName>
</protein>
<evidence type="ECO:0000256" key="1">
    <source>
        <dbReference type="SAM" id="MobiDB-lite"/>
    </source>
</evidence>
<dbReference type="EMBL" id="MSFO01000006">
    <property type="protein sequence ID" value="PLB46718.1"/>
    <property type="molecule type" value="Genomic_DNA"/>
</dbReference>